<comment type="similarity">
    <text evidence="3 8">Belongs to the acetolactate synthase small subunit family.</text>
</comment>
<evidence type="ECO:0000256" key="6">
    <source>
        <dbReference type="ARBA" id="ARBA00023304"/>
    </source>
</evidence>
<keyword evidence="6 8" id="KW-0100">Branched-chain amino acid biosynthesis</keyword>
<feature type="domain" description="ACT" evidence="9">
    <location>
        <begin position="10"/>
        <end position="84"/>
    </location>
</feature>
<evidence type="ECO:0000259" key="9">
    <source>
        <dbReference type="PROSITE" id="PS51671"/>
    </source>
</evidence>
<dbReference type="NCBIfam" id="NF008864">
    <property type="entry name" value="PRK11895.1"/>
    <property type="match status" value="1"/>
</dbReference>
<dbReference type="CDD" id="cd04878">
    <property type="entry name" value="ACT_AHAS"/>
    <property type="match status" value="1"/>
</dbReference>
<evidence type="ECO:0000256" key="5">
    <source>
        <dbReference type="ARBA" id="ARBA00022605"/>
    </source>
</evidence>
<dbReference type="AlphaFoldDB" id="A0A9X3M4E5"/>
<dbReference type="Gene3D" id="3.30.70.1150">
    <property type="entry name" value="ACT-like. Chain A, domain 2"/>
    <property type="match status" value="1"/>
</dbReference>
<dbReference type="InterPro" id="IPR004789">
    <property type="entry name" value="Acetalactate_synth_ssu"/>
</dbReference>
<name>A0A9X3M4E5_9CORY</name>
<reference evidence="10" key="1">
    <citation type="submission" date="2022-02" db="EMBL/GenBank/DDBJ databases">
        <title>Corynebacterium sp. from urogenital microbiome.</title>
        <authorList>
            <person name="Cappelli E.A."/>
            <person name="Ribeiro T.G."/>
            <person name="Peixe L."/>
        </authorList>
    </citation>
    <scope>NUCLEOTIDE SEQUENCE</scope>
    <source>
        <strain evidence="10">C9Ua_112</strain>
    </source>
</reference>
<dbReference type="PANTHER" id="PTHR30239:SF0">
    <property type="entry name" value="ACETOLACTATE SYNTHASE SMALL SUBUNIT 1, CHLOROPLASTIC"/>
    <property type="match status" value="1"/>
</dbReference>
<dbReference type="InterPro" id="IPR054480">
    <property type="entry name" value="AHAS_small-like_ACT"/>
</dbReference>
<dbReference type="Proteomes" id="UP001146505">
    <property type="component" value="Unassembled WGS sequence"/>
</dbReference>
<keyword evidence="5 8" id="KW-0028">Amino-acid biosynthesis</keyword>
<proteinExistence type="inferred from homology"/>
<accession>A0A9X3M4E5</accession>
<dbReference type="RefSeq" id="WP_034991476.1">
    <property type="nucleotide sequence ID" value="NZ_JAKMUV010000001.1"/>
</dbReference>
<sequence>MNTNKSQVHTLSVLCEDVDGIISRISGMFTRRAFSIISISSGRTEVEGINRITIIVEGEDHVVEQITKQLNKLIPVIKVTRHDPEAIVSRGLMMVKVSADNSNRTQVVESAKLFRAHVVDVGPESVIIECTGTPSKLQALLDVLEPFGIRELVEASPTAISRGPRAMYPANL</sequence>
<dbReference type="PANTHER" id="PTHR30239">
    <property type="entry name" value="ACETOLACTATE SYNTHASE SMALL SUBUNIT"/>
    <property type="match status" value="1"/>
</dbReference>
<dbReference type="GO" id="GO:0005829">
    <property type="term" value="C:cytosol"/>
    <property type="evidence" value="ECO:0007669"/>
    <property type="project" value="TreeGrafter"/>
</dbReference>
<comment type="catalytic activity">
    <reaction evidence="7 8">
        <text>2 pyruvate + H(+) = (2S)-2-acetolactate + CO2</text>
        <dbReference type="Rhea" id="RHEA:25249"/>
        <dbReference type="ChEBI" id="CHEBI:15361"/>
        <dbReference type="ChEBI" id="CHEBI:15378"/>
        <dbReference type="ChEBI" id="CHEBI:16526"/>
        <dbReference type="ChEBI" id="CHEBI:58476"/>
        <dbReference type="EC" id="2.2.1.6"/>
    </reaction>
</comment>
<comment type="subunit">
    <text evidence="4 8">Dimer of large and small chains.</text>
</comment>
<dbReference type="EC" id="2.2.1.6" evidence="8"/>
<evidence type="ECO:0000256" key="7">
    <source>
        <dbReference type="ARBA" id="ARBA00048670"/>
    </source>
</evidence>
<dbReference type="SUPFAM" id="SSF55021">
    <property type="entry name" value="ACT-like"/>
    <property type="match status" value="2"/>
</dbReference>
<comment type="pathway">
    <text evidence="1 8">Amino-acid biosynthesis; L-isoleucine biosynthesis; L-isoleucine from 2-oxobutanoate: step 1/4.</text>
</comment>
<evidence type="ECO:0000256" key="1">
    <source>
        <dbReference type="ARBA" id="ARBA00004974"/>
    </source>
</evidence>
<comment type="pathway">
    <text evidence="2 8">Amino-acid biosynthesis; L-valine biosynthesis; L-valine from pyruvate: step 1/4.</text>
</comment>
<dbReference type="EMBL" id="JAKMUV010000001">
    <property type="protein sequence ID" value="MCZ9303989.1"/>
    <property type="molecule type" value="Genomic_DNA"/>
</dbReference>
<evidence type="ECO:0000256" key="8">
    <source>
        <dbReference type="RuleBase" id="RU368092"/>
    </source>
</evidence>
<dbReference type="InterPro" id="IPR045865">
    <property type="entry name" value="ACT-like_dom_sf"/>
</dbReference>
<evidence type="ECO:0000256" key="2">
    <source>
        <dbReference type="ARBA" id="ARBA00005025"/>
    </source>
</evidence>
<evidence type="ECO:0000256" key="3">
    <source>
        <dbReference type="ARBA" id="ARBA00006341"/>
    </source>
</evidence>
<dbReference type="GO" id="GO:0009097">
    <property type="term" value="P:isoleucine biosynthetic process"/>
    <property type="evidence" value="ECO:0007669"/>
    <property type="project" value="UniProtKB-UniRule"/>
</dbReference>
<dbReference type="InterPro" id="IPR039557">
    <property type="entry name" value="AHAS_ACT"/>
</dbReference>
<dbReference type="Gene3D" id="3.30.70.260">
    <property type="match status" value="1"/>
</dbReference>
<keyword evidence="11" id="KW-1185">Reference proteome</keyword>
<dbReference type="InterPro" id="IPR027271">
    <property type="entry name" value="Acetolactate_synth/TF_NikR_C"/>
</dbReference>
<organism evidence="10 11">
    <name type="scientific">Corynebacterium macclintockiae</name>
    <dbReference type="NCBI Taxonomy" id="2913501"/>
    <lineage>
        <taxon>Bacteria</taxon>
        <taxon>Bacillati</taxon>
        <taxon>Actinomycetota</taxon>
        <taxon>Actinomycetes</taxon>
        <taxon>Mycobacteriales</taxon>
        <taxon>Corynebacteriaceae</taxon>
        <taxon>Corynebacterium</taxon>
    </lineage>
</organism>
<gene>
    <name evidence="10" type="primary">ilvN</name>
    <name evidence="10" type="ORF">L8U58_00285</name>
</gene>
<dbReference type="NCBIfam" id="TIGR00119">
    <property type="entry name" value="acolac_sm"/>
    <property type="match status" value="1"/>
</dbReference>
<dbReference type="GO" id="GO:0003984">
    <property type="term" value="F:acetolactate synthase activity"/>
    <property type="evidence" value="ECO:0007669"/>
    <property type="project" value="UniProtKB-UniRule"/>
</dbReference>
<dbReference type="Pfam" id="PF10369">
    <property type="entry name" value="ALS_ss_C"/>
    <property type="match status" value="1"/>
</dbReference>
<evidence type="ECO:0000256" key="4">
    <source>
        <dbReference type="ARBA" id="ARBA00011744"/>
    </source>
</evidence>
<dbReference type="PROSITE" id="PS51671">
    <property type="entry name" value="ACT"/>
    <property type="match status" value="1"/>
</dbReference>
<dbReference type="GO" id="GO:0009099">
    <property type="term" value="P:L-valine biosynthetic process"/>
    <property type="evidence" value="ECO:0007669"/>
    <property type="project" value="UniProtKB-UniRule"/>
</dbReference>
<dbReference type="InterPro" id="IPR002912">
    <property type="entry name" value="ACT_dom"/>
</dbReference>
<protein>
    <recommendedName>
        <fullName evidence="8">Acetolactate synthase small subunit</fullName>
        <shortName evidence="8">AHAS</shortName>
        <shortName evidence="8">ALS</shortName>
        <ecNumber evidence="8">2.2.1.6</ecNumber>
    </recommendedName>
    <alternativeName>
        <fullName evidence="8">Acetohydroxy-acid synthase small subunit</fullName>
    </alternativeName>
</protein>
<comment type="caution">
    <text evidence="10">The sequence shown here is derived from an EMBL/GenBank/DDBJ whole genome shotgun (WGS) entry which is preliminary data.</text>
</comment>
<dbReference type="InterPro" id="IPR019455">
    <property type="entry name" value="Acetolactate_synth_ssu_C"/>
</dbReference>
<evidence type="ECO:0000313" key="10">
    <source>
        <dbReference type="EMBL" id="MCZ9303989.1"/>
    </source>
</evidence>
<dbReference type="GO" id="GO:1990610">
    <property type="term" value="F:acetolactate synthase regulator activity"/>
    <property type="evidence" value="ECO:0007669"/>
    <property type="project" value="UniProtKB-UniRule"/>
</dbReference>
<dbReference type="GeneID" id="301811960"/>
<dbReference type="Pfam" id="PF22629">
    <property type="entry name" value="ACT_AHAS_ss"/>
    <property type="match status" value="1"/>
</dbReference>
<keyword evidence="8 10" id="KW-0808">Transferase</keyword>
<comment type="function">
    <text evidence="8">Catalyzes the conversion of 2 pyruvate molecules into acetolactate in the first common step of the biosynthetic pathway of the branched-amino acids such as leucine, isoleucine, and valine.</text>
</comment>
<evidence type="ECO:0000313" key="11">
    <source>
        <dbReference type="Proteomes" id="UP001146505"/>
    </source>
</evidence>